<dbReference type="InterPro" id="IPR015943">
    <property type="entry name" value="WD40/YVTN_repeat-like_dom_sf"/>
</dbReference>
<proteinExistence type="predicted"/>
<dbReference type="OrthoDB" id="1860at2"/>
<gene>
    <name evidence="3" type="ORF">Cflav_PD2407</name>
</gene>
<feature type="chain" id="PRO_5002894464" evidence="1">
    <location>
        <begin position="21"/>
        <end position="446"/>
    </location>
</feature>
<dbReference type="SMART" id="SM00564">
    <property type="entry name" value="PQQ"/>
    <property type="match status" value="7"/>
</dbReference>
<sequence precursor="true">MKVKLSVFICAFFTALSLFAQQPTQLWVFNAALTASPAVAPDGTIYCPSNDSLFALTPAGSNKWTFTTAAHDDMYGTPAVGLDGTVYFGDYSGAVYALNPDGSSKWIHPPLGRSRSSPALALDGTVYFVADAELFALTSYGTVKWHTPIDASIYSGWSPIIGDDGTIYVNSALGALYAINPDGTVKWQSPVSESAGDSPAIGQDGTIYVTGDALYAINPDGTSRWTNNSPGGFGATSLAIGKDGTLYVGSDIDWGLSAIKTNGELLWRVAATYSDIYTRPGTTPAVDSSGMIYYVRSGWGIYDPSVLYAIDPHGTVQWSITNASSYTIASVAIGPDGAIYAPIGNSLYAIQGTNPLGNTPWPMYRQNFRHTGKLEKPALQQFKRRIDSNFEFQLLGEVGQSYAIQYSSDLANWSSLTNLVLTNLPTTIVDLTATNAPSRYYRAQLQ</sequence>
<evidence type="ECO:0000259" key="2">
    <source>
        <dbReference type="Pfam" id="PF13360"/>
    </source>
</evidence>
<dbReference type="Pfam" id="PF13360">
    <property type="entry name" value="PQQ_2"/>
    <property type="match status" value="2"/>
</dbReference>
<feature type="domain" description="Pyrrolo-quinoline quinone repeat" evidence="2">
    <location>
        <begin position="161"/>
        <end position="230"/>
    </location>
</feature>
<dbReference type="Gene3D" id="2.80.10.50">
    <property type="match status" value="1"/>
</dbReference>
<dbReference type="EMBL" id="ABOX02000031">
    <property type="protein sequence ID" value="EEF59202.1"/>
    <property type="molecule type" value="Genomic_DNA"/>
</dbReference>
<evidence type="ECO:0000313" key="3">
    <source>
        <dbReference type="EMBL" id="EEF59202.1"/>
    </source>
</evidence>
<evidence type="ECO:0000256" key="1">
    <source>
        <dbReference type="SAM" id="SignalP"/>
    </source>
</evidence>
<dbReference type="STRING" id="320771.Cflav_PD2407"/>
<dbReference type="InterPro" id="IPR002372">
    <property type="entry name" value="PQQ_rpt_dom"/>
</dbReference>
<dbReference type="SUPFAM" id="SSF63829">
    <property type="entry name" value="Calcium-dependent phosphotriesterase"/>
    <property type="match status" value="1"/>
</dbReference>
<dbReference type="Proteomes" id="UP000003688">
    <property type="component" value="Unassembled WGS sequence"/>
</dbReference>
<organism evidence="3 4">
    <name type="scientific">Pedosphaera parvula (strain Ellin514)</name>
    <dbReference type="NCBI Taxonomy" id="320771"/>
    <lineage>
        <taxon>Bacteria</taxon>
        <taxon>Pseudomonadati</taxon>
        <taxon>Verrucomicrobiota</taxon>
        <taxon>Pedosphaerae</taxon>
        <taxon>Pedosphaerales</taxon>
        <taxon>Pedosphaeraceae</taxon>
        <taxon>Pedosphaera</taxon>
    </lineage>
</organism>
<dbReference type="PANTHER" id="PTHR34512:SF30">
    <property type="entry name" value="OUTER MEMBRANE PROTEIN ASSEMBLY FACTOR BAMB"/>
    <property type="match status" value="1"/>
</dbReference>
<keyword evidence="4" id="KW-1185">Reference proteome</keyword>
<dbReference type="PANTHER" id="PTHR34512">
    <property type="entry name" value="CELL SURFACE PROTEIN"/>
    <property type="match status" value="1"/>
</dbReference>
<dbReference type="SUPFAM" id="SSF101898">
    <property type="entry name" value="NHL repeat"/>
    <property type="match status" value="1"/>
</dbReference>
<name>B9XLU5_PEDPL</name>
<feature type="signal peptide" evidence="1">
    <location>
        <begin position="1"/>
        <end position="20"/>
    </location>
</feature>
<protein>
    <submittedName>
        <fullName evidence="3">Pyrrolo-quinoline quinone</fullName>
    </submittedName>
</protein>
<feature type="domain" description="Pyrrolo-quinoline quinone repeat" evidence="2">
    <location>
        <begin position="24"/>
        <end position="151"/>
    </location>
</feature>
<accession>B9XLU5</accession>
<evidence type="ECO:0000313" key="4">
    <source>
        <dbReference type="Proteomes" id="UP000003688"/>
    </source>
</evidence>
<reference evidence="3 4" key="1">
    <citation type="journal article" date="2011" name="J. Bacteriol.">
        <title>Genome sequence of 'Pedosphaera parvula' Ellin514, an aerobic Verrucomicrobial isolate from pasture soil.</title>
        <authorList>
            <person name="Kant R."/>
            <person name="van Passel M.W."/>
            <person name="Sangwan P."/>
            <person name="Palva A."/>
            <person name="Lucas S."/>
            <person name="Copeland A."/>
            <person name="Lapidus A."/>
            <person name="Glavina Del Rio T."/>
            <person name="Dalin E."/>
            <person name="Tice H."/>
            <person name="Bruce D."/>
            <person name="Goodwin L."/>
            <person name="Pitluck S."/>
            <person name="Chertkov O."/>
            <person name="Larimer F.W."/>
            <person name="Land M.L."/>
            <person name="Hauser L."/>
            <person name="Brettin T.S."/>
            <person name="Detter J.C."/>
            <person name="Han S."/>
            <person name="de Vos W.M."/>
            <person name="Janssen P.H."/>
            <person name="Smidt H."/>
        </authorList>
    </citation>
    <scope>NUCLEOTIDE SEQUENCE [LARGE SCALE GENOMIC DNA]</scope>
    <source>
        <strain evidence="3 4">Ellin514</strain>
    </source>
</reference>
<dbReference type="Gene3D" id="2.130.10.10">
    <property type="entry name" value="YVTN repeat-like/Quinoprotein amine dehydrogenase"/>
    <property type="match status" value="1"/>
</dbReference>
<keyword evidence="1" id="KW-0732">Signal</keyword>
<comment type="caution">
    <text evidence="3">The sequence shown here is derived from an EMBL/GenBank/DDBJ whole genome shotgun (WGS) entry which is preliminary data.</text>
</comment>
<dbReference type="InterPro" id="IPR018391">
    <property type="entry name" value="PQQ_b-propeller_rpt"/>
</dbReference>
<dbReference type="RefSeq" id="WP_007416784.1">
    <property type="nucleotide sequence ID" value="NZ_ABOX02000031.1"/>
</dbReference>
<dbReference type="AlphaFoldDB" id="B9XLU5"/>